<evidence type="ECO:0000313" key="1">
    <source>
        <dbReference type="EMBL" id="MBP2052004.1"/>
    </source>
</evidence>
<protein>
    <submittedName>
        <fullName evidence="1">Uncharacterized protein</fullName>
    </submittedName>
</protein>
<accession>A0ABS4LX66</accession>
<evidence type="ECO:0000313" key="2">
    <source>
        <dbReference type="Proteomes" id="UP001519309"/>
    </source>
</evidence>
<name>A0ABS4LX66_9ACTN</name>
<comment type="caution">
    <text evidence="1">The sequence shown here is derived from an EMBL/GenBank/DDBJ whole genome shotgun (WGS) entry which is preliminary data.</text>
</comment>
<keyword evidence="2" id="KW-1185">Reference proteome</keyword>
<proteinExistence type="predicted"/>
<dbReference type="Proteomes" id="UP001519309">
    <property type="component" value="Unassembled WGS sequence"/>
</dbReference>
<gene>
    <name evidence="1" type="ORF">J2Z21_004986</name>
</gene>
<dbReference type="EMBL" id="JAGGLP010000010">
    <property type="protein sequence ID" value="MBP2052004.1"/>
    <property type="molecule type" value="Genomic_DNA"/>
</dbReference>
<sequence>MALNSTNGTYGLGRRIAPAEAALVAAAAEATTDADRRPLGRLVGRRIVRTGFTLIMPR</sequence>
<organism evidence="1 2">
    <name type="scientific">Streptomyces griseochromogenes</name>
    <dbReference type="NCBI Taxonomy" id="68214"/>
    <lineage>
        <taxon>Bacteria</taxon>
        <taxon>Bacillati</taxon>
        <taxon>Actinomycetota</taxon>
        <taxon>Actinomycetes</taxon>
        <taxon>Kitasatosporales</taxon>
        <taxon>Streptomycetaceae</taxon>
        <taxon>Streptomyces</taxon>
    </lineage>
</organism>
<reference evidence="1 2" key="1">
    <citation type="submission" date="2021-03" db="EMBL/GenBank/DDBJ databases">
        <title>Genomic Encyclopedia of Type Strains, Phase IV (KMG-IV): sequencing the most valuable type-strain genomes for metagenomic binning, comparative biology and taxonomic classification.</title>
        <authorList>
            <person name="Goeker M."/>
        </authorList>
    </citation>
    <scope>NUCLEOTIDE SEQUENCE [LARGE SCALE GENOMIC DNA]</scope>
    <source>
        <strain evidence="1 2">DSM 40499</strain>
    </source>
</reference>